<accession>A0ACB9QM37</accession>
<dbReference type="EMBL" id="CM042885">
    <property type="protein sequence ID" value="KAI4367386.1"/>
    <property type="molecule type" value="Genomic_DNA"/>
</dbReference>
<comment type="caution">
    <text evidence="1">The sequence shown here is derived from an EMBL/GenBank/DDBJ whole genome shotgun (WGS) entry which is preliminary data.</text>
</comment>
<evidence type="ECO:0000313" key="2">
    <source>
        <dbReference type="Proteomes" id="UP001057402"/>
    </source>
</evidence>
<name>A0ACB9QM37_9MYRT</name>
<sequence length="115" mass="13029">MEEALSSPAYTPAWVVASVCLVFALLSLWVEHALHHHEKFLKHKKQDALFEATQKLKEELKILGFYLPPAERLLNHIISRSCIPSHLVQQMTPCRNHAVTEAGLQPVTVPVMRGR</sequence>
<gene>
    <name evidence="1" type="ORF">MLD38_023129</name>
</gene>
<proteinExistence type="predicted"/>
<dbReference type="Proteomes" id="UP001057402">
    <property type="component" value="Chromosome 6"/>
</dbReference>
<organism evidence="1 2">
    <name type="scientific">Melastoma candidum</name>
    <dbReference type="NCBI Taxonomy" id="119954"/>
    <lineage>
        <taxon>Eukaryota</taxon>
        <taxon>Viridiplantae</taxon>
        <taxon>Streptophyta</taxon>
        <taxon>Embryophyta</taxon>
        <taxon>Tracheophyta</taxon>
        <taxon>Spermatophyta</taxon>
        <taxon>Magnoliopsida</taxon>
        <taxon>eudicotyledons</taxon>
        <taxon>Gunneridae</taxon>
        <taxon>Pentapetalae</taxon>
        <taxon>rosids</taxon>
        <taxon>malvids</taxon>
        <taxon>Myrtales</taxon>
        <taxon>Melastomataceae</taxon>
        <taxon>Melastomatoideae</taxon>
        <taxon>Melastomateae</taxon>
        <taxon>Melastoma</taxon>
    </lineage>
</organism>
<keyword evidence="2" id="KW-1185">Reference proteome</keyword>
<reference evidence="2" key="1">
    <citation type="journal article" date="2023" name="Front. Plant Sci.">
        <title>Chromosomal-level genome assembly of Melastoma candidum provides insights into trichome evolution.</title>
        <authorList>
            <person name="Zhong Y."/>
            <person name="Wu W."/>
            <person name="Sun C."/>
            <person name="Zou P."/>
            <person name="Liu Y."/>
            <person name="Dai S."/>
            <person name="Zhou R."/>
        </authorList>
    </citation>
    <scope>NUCLEOTIDE SEQUENCE [LARGE SCALE GENOMIC DNA]</scope>
</reference>
<evidence type="ECO:0000313" key="1">
    <source>
        <dbReference type="EMBL" id="KAI4367386.1"/>
    </source>
</evidence>
<protein>
    <submittedName>
        <fullName evidence="1">Uncharacterized protein</fullName>
    </submittedName>
</protein>